<accession>A0ABQ8F7T5</accession>
<sequence>MRFQQTLQLEKHRAEQEGRREEIDRLFGPVRADIHQVYCINKAWHDPLTMSLMRIQSLVKDHLAQRAMAHSINNQNHTIGHSSNSNNGSYNSHGRNGGVFAVSSLIPAHDGHVRSDLQAIPDTTNNNSGFTTTNTIPNMHRPTATFSIHSSPHSVASNAGIPHPSSRT</sequence>
<protein>
    <recommendedName>
        <fullName evidence="4">BHLH domain-containing protein</fullName>
    </recommendedName>
</protein>
<organism evidence="2 3">
    <name type="scientific">Batrachochytrium salamandrivorans</name>
    <dbReference type="NCBI Taxonomy" id="1357716"/>
    <lineage>
        <taxon>Eukaryota</taxon>
        <taxon>Fungi</taxon>
        <taxon>Fungi incertae sedis</taxon>
        <taxon>Chytridiomycota</taxon>
        <taxon>Chytridiomycota incertae sedis</taxon>
        <taxon>Chytridiomycetes</taxon>
        <taxon>Rhizophydiales</taxon>
        <taxon>Rhizophydiales incertae sedis</taxon>
        <taxon>Batrachochytrium</taxon>
    </lineage>
</organism>
<evidence type="ECO:0000313" key="3">
    <source>
        <dbReference type="Proteomes" id="UP001648503"/>
    </source>
</evidence>
<proteinExistence type="predicted"/>
<feature type="compositionally biased region" description="Basic and acidic residues" evidence="1">
    <location>
        <begin position="9"/>
        <end position="20"/>
    </location>
</feature>
<evidence type="ECO:0000256" key="1">
    <source>
        <dbReference type="SAM" id="MobiDB-lite"/>
    </source>
</evidence>
<reference evidence="2 3" key="1">
    <citation type="submission" date="2021-02" db="EMBL/GenBank/DDBJ databases">
        <title>Variation within the Batrachochytrium salamandrivorans European outbreak.</title>
        <authorList>
            <person name="Kelly M."/>
            <person name="Pasmans F."/>
            <person name="Shea T.P."/>
            <person name="Munoz J.F."/>
            <person name="Carranza S."/>
            <person name="Cuomo C.A."/>
            <person name="Martel A."/>
        </authorList>
    </citation>
    <scope>NUCLEOTIDE SEQUENCE [LARGE SCALE GENOMIC DNA]</scope>
    <source>
        <strain evidence="2 3">AMFP18/2</strain>
    </source>
</reference>
<feature type="region of interest" description="Disordered" evidence="1">
    <location>
        <begin position="75"/>
        <end position="94"/>
    </location>
</feature>
<feature type="region of interest" description="Disordered" evidence="1">
    <location>
        <begin position="118"/>
        <end position="139"/>
    </location>
</feature>
<feature type="region of interest" description="Disordered" evidence="1">
    <location>
        <begin position="1"/>
        <end position="20"/>
    </location>
</feature>
<feature type="compositionally biased region" description="Low complexity" evidence="1">
    <location>
        <begin position="80"/>
        <end position="94"/>
    </location>
</feature>
<name>A0ABQ8F7T5_9FUNG</name>
<comment type="caution">
    <text evidence="2">The sequence shown here is derived from an EMBL/GenBank/DDBJ whole genome shotgun (WGS) entry which is preliminary data.</text>
</comment>
<dbReference type="EMBL" id="JAFCIX010000347">
    <property type="protein sequence ID" value="KAH6593727.1"/>
    <property type="molecule type" value="Genomic_DNA"/>
</dbReference>
<evidence type="ECO:0000313" key="2">
    <source>
        <dbReference type="EMBL" id="KAH6593727.1"/>
    </source>
</evidence>
<keyword evidence="3" id="KW-1185">Reference proteome</keyword>
<dbReference type="Proteomes" id="UP001648503">
    <property type="component" value="Unassembled WGS sequence"/>
</dbReference>
<evidence type="ECO:0008006" key="4">
    <source>
        <dbReference type="Google" id="ProtNLM"/>
    </source>
</evidence>
<feature type="compositionally biased region" description="Low complexity" evidence="1">
    <location>
        <begin position="123"/>
        <end position="135"/>
    </location>
</feature>
<gene>
    <name evidence="2" type="ORF">BASA50_007163</name>
</gene>